<accession>A0A1Y3ERV7</accession>
<dbReference type="EMBL" id="LVZM01006691">
    <property type="protein sequence ID" value="OUC46487.1"/>
    <property type="molecule type" value="Genomic_DNA"/>
</dbReference>
<sequence>MCTLEQQGKLSLPSPPLSTFGQRNLENAILLGARVARCQAAAVAGSKSLPASMQFANSALSTRLLGNILHVGKAGKRARVFCPDICPHLAPHSGTWLPMVLCALPRQCSRLFLSSCMQTRCMIICCLSSSR</sequence>
<gene>
    <name evidence="1" type="ORF">D917_07678</name>
</gene>
<protein>
    <submittedName>
        <fullName evidence="1">Uncharacterized protein</fullName>
    </submittedName>
</protein>
<organism evidence="1 2">
    <name type="scientific">Trichinella nativa</name>
    <dbReference type="NCBI Taxonomy" id="6335"/>
    <lineage>
        <taxon>Eukaryota</taxon>
        <taxon>Metazoa</taxon>
        <taxon>Ecdysozoa</taxon>
        <taxon>Nematoda</taxon>
        <taxon>Enoplea</taxon>
        <taxon>Dorylaimia</taxon>
        <taxon>Trichinellida</taxon>
        <taxon>Trichinellidae</taxon>
        <taxon>Trichinella</taxon>
    </lineage>
</organism>
<proteinExistence type="predicted"/>
<name>A0A1Y3ERV7_9BILA</name>
<dbReference type="Proteomes" id="UP000243006">
    <property type="component" value="Unassembled WGS sequence"/>
</dbReference>
<evidence type="ECO:0000313" key="1">
    <source>
        <dbReference type="EMBL" id="OUC46487.1"/>
    </source>
</evidence>
<reference evidence="1 2" key="1">
    <citation type="submission" date="2015-04" db="EMBL/GenBank/DDBJ databases">
        <title>Draft genome of the roundworm Trichinella nativa.</title>
        <authorList>
            <person name="Mitreva M."/>
        </authorList>
    </citation>
    <scope>NUCLEOTIDE SEQUENCE [LARGE SCALE GENOMIC DNA]</scope>
    <source>
        <strain evidence="1 2">ISS45</strain>
    </source>
</reference>
<evidence type="ECO:0000313" key="2">
    <source>
        <dbReference type="Proteomes" id="UP000243006"/>
    </source>
</evidence>
<comment type="caution">
    <text evidence="1">The sequence shown here is derived from an EMBL/GenBank/DDBJ whole genome shotgun (WGS) entry which is preliminary data.</text>
</comment>
<dbReference type="AlphaFoldDB" id="A0A1Y3ERV7"/>